<dbReference type="InterPro" id="IPR057687">
    <property type="entry name" value="DUF7927"/>
</dbReference>
<dbReference type="Proteomes" id="UP000199022">
    <property type="component" value="Unassembled WGS sequence"/>
</dbReference>
<dbReference type="Pfam" id="PF24346">
    <property type="entry name" value="DUF7507"/>
    <property type="match status" value="2"/>
</dbReference>
<keyword evidence="4" id="KW-1185">Reference proteome</keyword>
<feature type="domain" description="DUF7507" evidence="1">
    <location>
        <begin position="222"/>
        <end position="303"/>
    </location>
</feature>
<sequence>MLTLDNTDGAAAAQVDSVLVLDGVLDDAVVEAPATATPGSGVQVGPLTGGRIEVGGLLPPGTTATVTLRVRVTPSGTGDHLLRALVVPFGTPVPASCAPGSPGCTENLVADLALTQSGTPVTRTGQTVTWTHRVTNTGRAALTGLVVTGPGGGPVSCPTTSLAPGAATTCTATTTATQADVDTGTLTASATARAGRGGATLQAAPASAVVAVPAAPALTVTQTGRLAGDRVRWTYRVTNTGTVTLHGLAVTGSGATAVTCPVAVLAPGAHTTCTLETTPTDADRAAGAVTGTAVASALPPGASAPVVSAPAQATVRLPAAPAPQAAPPRDLPVTGVEGARTTGAALVLLGTGTAALTLARRRRA</sequence>
<dbReference type="GO" id="GO:0005975">
    <property type="term" value="P:carbohydrate metabolic process"/>
    <property type="evidence" value="ECO:0007669"/>
    <property type="project" value="UniProtKB-ARBA"/>
</dbReference>
<dbReference type="STRING" id="1225127.SAMN05661030_2941"/>
<evidence type="ECO:0000313" key="4">
    <source>
        <dbReference type="Proteomes" id="UP000199022"/>
    </source>
</evidence>
<evidence type="ECO:0000259" key="2">
    <source>
        <dbReference type="Pfam" id="PF25549"/>
    </source>
</evidence>
<protein>
    <submittedName>
        <fullName evidence="3">Conserved repeat domain-containing protein</fullName>
    </submittedName>
</protein>
<organism evidence="3 4">
    <name type="scientific">Klenkia taihuensis</name>
    <dbReference type="NCBI Taxonomy" id="1225127"/>
    <lineage>
        <taxon>Bacteria</taxon>
        <taxon>Bacillati</taxon>
        <taxon>Actinomycetota</taxon>
        <taxon>Actinomycetes</taxon>
        <taxon>Geodermatophilales</taxon>
        <taxon>Geodermatophilaceae</taxon>
        <taxon>Klenkia</taxon>
    </lineage>
</organism>
<feature type="domain" description="DUF7927" evidence="2">
    <location>
        <begin position="2"/>
        <end position="107"/>
    </location>
</feature>
<accession>A0A1I1QYT0</accession>
<dbReference type="InterPro" id="IPR013783">
    <property type="entry name" value="Ig-like_fold"/>
</dbReference>
<name>A0A1I1QYT0_9ACTN</name>
<gene>
    <name evidence="3" type="ORF">SAMN05661030_2941</name>
</gene>
<proteinExistence type="predicted"/>
<dbReference type="RefSeq" id="WP_091560348.1">
    <property type="nucleotide sequence ID" value="NZ_BNAC01000001.1"/>
</dbReference>
<dbReference type="InterPro" id="IPR055354">
    <property type="entry name" value="DUF7507"/>
</dbReference>
<reference evidence="4" key="1">
    <citation type="submission" date="2016-10" db="EMBL/GenBank/DDBJ databases">
        <authorList>
            <person name="Varghese N."/>
            <person name="Submissions S."/>
        </authorList>
    </citation>
    <scope>NUCLEOTIDE SEQUENCE [LARGE SCALE GENOMIC DNA]</scope>
    <source>
        <strain evidence="4">DSM 45962</strain>
    </source>
</reference>
<dbReference type="OrthoDB" id="134475at2"/>
<evidence type="ECO:0000259" key="1">
    <source>
        <dbReference type="Pfam" id="PF24346"/>
    </source>
</evidence>
<dbReference type="Pfam" id="PF25549">
    <property type="entry name" value="DUF7927"/>
    <property type="match status" value="1"/>
</dbReference>
<evidence type="ECO:0000313" key="3">
    <source>
        <dbReference type="EMBL" id="SFD25038.1"/>
    </source>
</evidence>
<dbReference type="Gene3D" id="2.60.40.10">
    <property type="entry name" value="Immunoglobulins"/>
    <property type="match status" value="2"/>
</dbReference>
<feature type="domain" description="DUF7507" evidence="1">
    <location>
        <begin position="115"/>
        <end position="195"/>
    </location>
</feature>
<dbReference type="AlphaFoldDB" id="A0A1I1QYT0"/>
<dbReference type="EMBL" id="FOMD01000003">
    <property type="protein sequence ID" value="SFD25038.1"/>
    <property type="molecule type" value="Genomic_DNA"/>
</dbReference>